<dbReference type="InterPro" id="IPR027417">
    <property type="entry name" value="P-loop_NTPase"/>
</dbReference>
<proteinExistence type="predicted"/>
<dbReference type="EMBL" id="JAQNDM010000002">
    <property type="protein sequence ID" value="MDC0714345.1"/>
    <property type="molecule type" value="Genomic_DNA"/>
</dbReference>
<feature type="region of interest" description="Disordered" evidence="1">
    <location>
        <begin position="966"/>
        <end position="986"/>
    </location>
</feature>
<name>A0ABT5DL03_9BACT</name>
<evidence type="ECO:0000313" key="4">
    <source>
        <dbReference type="EMBL" id="MDC0714345.1"/>
    </source>
</evidence>
<protein>
    <submittedName>
        <fullName evidence="4">NACHT domain-containing protein</fullName>
    </submittedName>
</protein>
<evidence type="ECO:0000256" key="2">
    <source>
        <dbReference type="SAM" id="Phobius"/>
    </source>
</evidence>
<keyword evidence="2" id="KW-0812">Transmembrane</keyword>
<feature type="domain" description="NACHT" evidence="3">
    <location>
        <begin position="162"/>
        <end position="293"/>
    </location>
</feature>
<keyword evidence="2" id="KW-0472">Membrane</keyword>
<evidence type="ECO:0000259" key="3">
    <source>
        <dbReference type="PROSITE" id="PS50837"/>
    </source>
</evidence>
<dbReference type="SUPFAM" id="SSF52540">
    <property type="entry name" value="P-loop containing nucleoside triphosphate hydrolases"/>
    <property type="match status" value="1"/>
</dbReference>
<feature type="compositionally biased region" description="Basic and acidic residues" evidence="1">
    <location>
        <begin position="966"/>
        <end position="980"/>
    </location>
</feature>
<dbReference type="InterPro" id="IPR007111">
    <property type="entry name" value="NACHT_NTPase"/>
</dbReference>
<organism evidence="4 5">
    <name type="scientific">Stigmatella ashevillensis</name>
    <dbReference type="NCBI Taxonomy" id="2995309"/>
    <lineage>
        <taxon>Bacteria</taxon>
        <taxon>Pseudomonadati</taxon>
        <taxon>Myxococcota</taxon>
        <taxon>Myxococcia</taxon>
        <taxon>Myxococcales</taxon>
        <taxon>Cystobacterineae</taxon>
        <taxon>Archangiaceae</taxon>
        <taxon>Stigmatella</taxon>
    </lineage>
</organism>
<keyword evidence="5" id="KW-1185">Reference proteome</keyword>
<dbReference type="RefSeq" id="WP_272144952.1">
    <property type="nucleotide sequence ID" value="NZ_JAQNDM010000002.1"/>
</dbReference>
<feature type="transmembrane region" description="Helical" evidence="2">
    <location>
        <begin position="92"/>
        <end position="113"/>
    </location>
</feature>
<dbReference type="Pfam" id="PF05729">
    <property type="entry name" value="NACHT"/>
    <property type="match status" value="1"/>
</dbReference>
<evidence type="ECO:0000313" key="5">
    <source>
        <dbReference type="Proteomes" id="UP001221838"/>
    </source>
</evidence>
<dbReference type="PROSITE" id="PS50837">
    <property type="entry name" value="NACHT"/>
    <property type="match status" value="1"/>
</dbReference>
<gene>
    <name evidence="4" type="ORF">POL68_38175</name>
</gene>
<dbReference type="Proteomes" id="UP001221838">
    <property type="component" value="Unassembled WGS sequence"/>
</dbReference>
<feature type="transmembrane region" description="Helical" evidence="2">
    <location>
        <begin position="36"/>
        <end position="57"/>
    </location>
</feature>
<sequence length="986" mass="110210">MSDSFKKVLFAVGAQLPVVGALWGFWSSVKQHPGGALLIAGAWELAVLAGAFINDVWTELRKDALKATVDWVRAAVRGFSPGFRRHYNRWLILEYSIFNVRGLGLIATFTLLLDKVFVELRISPANPQKLNLDPFKETRLKGNRLIWDLLRAAIANSAEAPAVLAILGPPGCGKTTLLQHVAVTLAANRQRRFRLRAYTPVLLLLRDHIAAITKGSPPSLGEVAFSHFSNIKIVGKTPPEGWFEKQLRAGRCIVLLDGLDEVAKVEQRQAISKWVDAQIGNYPKCPFVITSRPQGYKSAPLGKADILEVQPFGVTQVRQFIERWYLANEIKSSGNQINADVRHRASKHALDLIERLRQTPSVNALTVNPLLLAMVAMVHRYHGALPGSRVELYKEICEVLLGRWRQAKGLQDDLTAARKLRVLQPLAAYMMEKERRDIGVDEAIQVISAPLERVGLTEGEHAEFLGRLRDSSGLVQEREAGKWSFAHQTFQEYLAAAHWLEQKNARSEWKRLVVGSWWRETLRLYASQGDATELVQACLEVGSVDALTLAADCLDEAREIAPAVRRAAEEQIIAGLEAENPTHRRLAAEVQLTRRLRSLQAIDDKRSIDLKHLTCAEYQLFLDDMHAQREYRQPDHWLGLRFAKAQGHDALCGVRAEDAVMFCNWLTLRGGGRVRYRLPHSDEVRTHPSEDRGLGTWCRDNGKLVLECSDEAHRTDVAKVLAWQSLTKAFSALAERLTFNIARALNRDLTRDLTRALVRDLDFALARDLTSASARDLDRSRALALGIARDIARDLDFALAHGLDRALALAFDRVRKAPSSGSVKTQPQLELNANYQALIFRSHERLPNAVKAIKDANAAASIFGLMNALITVAGSQSLMEMRSAQRAFLIQLLKEYTVNISSEPPPLSLLQRAIKRISSIGFQKEEIMQSKMDLLAFTEGVRFIAARETGQLSAWEGIRLVRETLPEQDEKTTDPGRDEALDSFAA</sequence>
<evidence type="ECO:0000256" key="1">
    <source>
        <dbReference type="SAM" id="MobiDB-lite"/>
    </source>
</evidence>
<reference evidence="4 5" key="1">
    <citation type="submission" date="2022-11" db="EMBL/GenBank/DDBJ databases">
        <title>Minimal conservation of predation-associated metabolite biosynthetic gene clusters underscores biosynthetic potential of Myxococcota including descriptions for ten novel species: Archangium lansinium sp. nov., Myxococcus landrumus sp. nov., Nannocystis bai.</title>
        <authorList>
            <person name="Ahearne A."/>
            <person name="Stevens C."/>
            <person name="Dowd S."/>
        </authorList>
    </citation>
    <scope>NUCLEOTIDE SEQUENCE [LARGE SCALE GENOMIC DNA]</scope>
    <source>
        <strain evidence="4 5">NCWAL01</strain>
    </source>
</reference>
<dbReference type="PANTHER" id="PTHR46844">
    <property type="entry name" value="SLR5058 PROTEIN"/>
    <property type="match status" value="1"/>
</dbReference>
<comment type="caution">
    <text evidence="4">The sequence shown here is derived from an EMBL/GenBank/DDBJ whole genome shotgun (WGS) entry which is preliminary data.</text>
</comment>
<dbReference type="Gene3D" id="3.40.50.300">
    <property type="entry name" value="P-loop containing nucleotide triphosphate hydrolases"/>
    <property type="match status" value="1"/>
</dbReference>
<accession>A0ABT5DL03</accession>
<dbReference type="PANTHER" id="PTHR46844:SF1">
    <property type="entry name" value="SLR5058 PROTEIN"/>
    <property type="match status" value="1"/>
</dbReference>
<keyword evidence="2" id="KW-1133">Transmembrane helix</keyword>